<dbReference type="EMBL" id="JAPDRP010000003">
    <property type="protein sequence ID" value="KAJ9648486.1"/>
    <property type="molecule type" value="Genomic_DNA"/>
</dbReference>
<keyword evidence="2" id="KW-1185">Reference proteome</keyword>
<dbReference type="Proteomes" id="UP001172680">
    <property type="component" value="Unassembled WGS sequence"/>
</dbReference>
<reference evidence="1" key="1">
    <citation type="submission" date="2022-10" db="EMBL/GenBank/DDBJ databases">
        <title>Culturing micro-colonial fungi from biological soil crusts in the Mojave desert and describing Neophaeococcomyces mojavensis, and introducing the new genera and species Taxawa tesnikishii.</title>
        <authorList>
            <person name="Kurbessoian T."/>
            <person name="Stajich J.E."/>
        </authorList>
    </citation>
    <scope>NUCLEOTIDE SEQUENCE</scope>
    <source>
        <strain evidence="1">JES_115</strain>
    </source>
</reference>
<sequence length="1416" mass="158411">MPGLVEPPLLPSPEIGYSVGSQKVELDIDFARRSLKGKTEILIYPRSKDIRTIRLNCRQCTLTRVTVQDKAPSLTYDDPYTALDLRSSLGVQQHHILRERIEGQLRDPPEEELIITIPKSVRIEEVDPMSAAGQALPPAMTNGGFPRAAVDSRSADPTETPVAASRPAEEHTPAFTPITVHIEYVIEEFRDGLHFVGFQDGDTRYPHVYTRSSAAPGTACSIFPCIDEASSRQEWDISIRCPRTLGDAFPKPKRPLTNGIDGHESVNGVHTDGATNGIHRADSLSDDDTYGLTEEERAMELAVVCSGDMTDDIVDPSDPSRKTVSFHCSQRVAPRHIGFAIGPFEHVNLSEFRESDEDEKMGQSAIRVHGFCLPDRADEVKNTCMTLAKAIDYFTMNYGSYPFTSYKVVFVDDLVPDIAHTASLSICSNRLLFPEKVLDPLDTVTQKVVHALACQWIGVYVTAADPTDSWIIVGGAHFMTDMFLLSLCGKNEIRHRQKMTADKVVEMDVQRPSLHALGPLLSLDSSELEFMKLKAPMVMFIMHQRMVKASGRNGVNRILWKVLLNAKVDQEQRTVSTAAFLRVCEKVGHMRLEHFFNQWVHSAGCPQFYVQQRFNKKKLVVEMVIKQTQSDDLEGKRSRTTLTPDNFLQEAKEEINSVYAGPIQPLFTGPMTIRIHEADGTPYEHIVEIKEVITKVEIPYNTKYKRLKRSRRQKERAAAATGLDVTGDAQDDVLLYCLGDVLQSEEEVQSWKLADWSNEEETKMQQESYEWIRMDADFEWITKVMINMPHYMYVSQLQQDKDVVAQVESIRYLSAQNPHPLISSILTRTLMDGRYFHGIRTAAAAALAKNARDELEWIGLYHLEKAFQELFCLPGSPMTRSNDFSDRSLYLLQCAIPRAIAKVRDNNGKAPMRVKRFFIDKLKFNDNSNNEYSDDHYVATLMYCLAESLTTSREPGSFDFSFGDDPEEFQFRKSAINEIERYRRIDEWTPSYHNIFTVTALKCFKIWIKNRIIPRKADDLLQYTRPSNADEVRIEAFDTLIDLGMLRNRAIMSFLLYNIETDYSPHMRDNLWRIFWRGLGQIALGEGKSSLSTQRHDGGLIIEQDMSTENRAQDLARTQSAKGAMDALKAELGQDQSLQTALRNLLTSPLLSLQEFADVLELCGILYDPHSALIVTLKYPRYWKCEHLGNGKLKFSQTNRVRTKMMPRAAVPEPAPQAPPPLPKLVIKTSSTAPHDGPPPEKRRRTSIASAVETPAPQNLPHPPPPPRQQQHPQVVPAPPVRPALARKPSSPAPVVQTAPAPPTISPPRTQSPEITRSARPGVITLSFKKNKNALARFADSTPDGRAASPPPAPPVSGIIKGTISKGSRKRVREMSPSAPAPAPAPAPAAGSPAAEAKPGGGLKLKLKLGGPKKEA</sequence>
<gene>
    <name evidence="1" type="primary">taf2</name>
    <name evidence="1" type="ORF">H2199_001341</name>
</gene>
<name>A0ACC2ZLR0_9PEZI</name>
<protein>
    <submittedName>
        <fullName evidence="1">Transcription initiation factor TFIID subunit 2</fullName>
    </submittedName>
</protein>
<organism evidence="1 2">
    <name type="scientific">Coniosporium tulheliwenetii</name>
    <dbReference type="NCBI Taxonomy" id="3383036"/>
    <lineage>
        <taxon>Eukaryota</taxon>
        <taxon>Fungi</taxon>
        <taxon>Dikarya</taxon>
        <taxon>Ascomycota</taxon>
        <taxon>Pezizomycotina</taxon>
        <taxon>Dothideomycetes</taxon>
        <taxon>Dothideomycetes incertae sedis</taxon>
        <taxon>Coniosporium</taxon>
    </lineage>
</organism>
<proteinExistence type="predicted"/>
<evidence type="ECO:0000313" key="1">
    <source>
        <dbReference type="EMBL" id="KAJ9648486.1"/>
    </source>
</evidence>
<accession>A0ACC2ZLR0</accession>
<comment type="caution">
    <text evidence="1">The sequence shown here is derived from an EMBL/GenBank/DDBJ whole genome shotgun (WGS) entry which is preliminary data.</text>
</comment>
<evidence type="ECO:0000313" key="2">
    <source>
        <dbReference type="Proteomes" id="UP001172680"/>
    </source>
</evidence>